<dbReference type="GO" id="GO:0071949">
    <property type="term" value="F:FAD binding"/>
    <property type="evidence" value="ECO:0007669"/>
    <property type="project" value="InterPro"/>
</dbReference>
<evidence type="ECO:0000313" key="9">
    <source>
        <dbReference type="Proteomes" id="UP000473325"/>
    </source>
</evidence>
<evidence type="ECO:0000256" key="6">
    <source>
        <dbReference type="SAM" id="MobiDB-lite"/>
    </source>
</evidence>
<comment type="similarity">
    <text evidence="2">Belongs to the oxygen-dependent FAD-linked oxidoreductase family.</text>
</comment>
<dbReference type="InterPro" id="IPR016167">
    <property type="entry name" value="FAD-bd_PCMH_sub1"/>
</dbReference>
<dbReference type="Gene3D" id="3.30.1330.40">
    <property type="entry name" value="RutC-like"/>
    <property type="match status" value="1"/>
</dbReference>
<dbReference type="PROSITE" id="PS51387">
    <property type="entry name" value="FAD_PCMH"/>
    <property type="match status" value="1"/>
</dbReference>
<feature type="compositionally biased region" description="Basic and acidic residues" evidence="6">
    <location>
        <begin position="26"/>
        <end position="37"/>
    </location>
</feature>
<dbReference type="Gene3D" id="3.30.43.10">
    <property type="entry name" value="Uridine Diphospho-n-acetylenolpyruvylglucosamine Reductase, domain 2"/>
    <property type="match status" value="1"/>
</dbReference>
<dbReference type="InterPro" id="IPR006093">
    <property type="entry name" value="Oxy_OxRdtase_FAD_BS"/>
</dbReference>
<keyword evidence="3" id="KW-0285">Flavoprotein</keyword>
<keyword evidence="5" id="KW-0560">Oxidoreductase</keyword>
<proteinExistence type="inferred from homology"/>
<comment type="cofactor">
    <cofactor evidence="1">
        <name>FAD</name>
        <dbReference type="ChEBI" id="CHEBI:57692"/>
    </cofactor>
</comment>
<feature type="region of interest" description="Disordered" evidence="6">
    <location>
        <begin position="1"/>
        <end position="45"/>
    </location>
</feature>
<dbReference type="InterPro" id="IPR016169">
    <property type="entry name" value="FAD-bd_PCMH_sub2"/>
</dbReference>
<dbReference type="PANTHER" id="PTHR42973">
    <property type="entry name" value="BINDING OXIDOREDUCTASE, PUTATIVE (AFU_ORTHOLOGUE AFUA_1G17690)-RELATED"/>
    <property type="match status" value="1"/>
</dbReference>
<evidence type="ECO:0000256" key="4">
    <source>
        <dbReference type="ARBA" id="ARBA00022827"/>
    </source>
</evidence>
<dbReference type="PANTHER" id="PTHR42973:SF39">
    <property type="entry name" value="FAD-BINDING PCMH-TYPE DOMAIN-CONTAINING PROTEIN"/>
    <property type="match status" value="1"/>
</dbReference>
<dbReference type="SUPFAM" id="SSF56176">
    <property type="entry name" value="FAD-binding/transporter-associated domain-like"/>
    <property type="match status" value="1"/>
</dbReference>
<evidence type="ECO:0000259" key="7">
    <source>
        <dbReference type="PROSITE" id="PS51387"/>
    </source>
</evidence>
<dbReference type="Gene3D" id="3.30.465.10">
    <property type="match status" value="1"/>
</dbReference>
<evidence type="ECO:0000256" key="3">
    <source>
        <dbReference type="ARBA" id="ARBA00022630"/>
    </source>
</evidence>
<evidence type="ECO:0000313" key="8">
    <source>
        <dbReference type="EMBL" id="MXG91982.1"/>
    </source>
</evidence>
<dbReference type="GO" id="GO:0016491">
    <property type="term" value="F:oxidoreductase activity"/>
    <property type="evidence" value="ECO:0007669"/>
    <property type="project" value="UniProtKB-KW"/>
</dbReference>
<keyword evidence="4" id="KW-0274">FAD</keyword>
<gene>
    <name evidence="8" type="ORF">GRQ65_20780</name>
</gene>
<dbReference type="InterPro" id="IPR006094">
    <property type="entry name" value="Oxid_FAD_bind_N"/>
</dbReference>
<evidence type="ECO:0000256" key="5">
    <source>
        <dbReference type="ARBA" id="ARBA00023002"/>
    </source>
</evidence>
<dbReference type="Pfam" id="PF01565">
    <property type="entry name" value="FAD_binding_4"/>
    <property type="match status" value="1"/>
</dbReference>
<name>A0A6L7F429_9ACTN</name>
<dbReference type="InterPro" id="IPR035959">
    <property type="entry name" value="RutC-like_sf"/>
</dbReference>
<sequence>MLVSLRARASRAPSHICGGSALPEGPGRRDPRPRDGGTRPGGHRLLDVTTTTLETASLDERGRLLHAGDVTAQLALAVTRLEAALAARGHLPAALTGLTVHTTRRAALLDVLDVLTERLSTTGAAPHLDVREVARLTHPGQLLALTATLTPGEDMTTFQTVHSTSAEAATLALRTAAPGCVVLPGEPAYDAARLPWNVAVDQRPAAVASPTTVNEVQAVVRAAAGLGLRVAPQSTGHGAGPLAGRLASSVLLRLDRLTGVEVDAERQVARVVGGTLWSDVVEAAAAHGLTALHGSAPDVAVAGYALSGGLSFYARQHGLASSSVVAVELVDARGELVRASADEHAELFWAVRGGGGAFGVVVALEIALLPVADVVAGMMLWPLERAPEVVRGWLAWTREVPESVTSSLRLMSFPPLPQLPPFLSGRRLVVVDGAVLESDERAAELLAPLRELAPEMDTFVRIPSAGLLAVHMDPPGPTPAVSAHAVLGELDDAAVEALLAEAGPGTTTSLMFAELRQLGGAVARPAAGGGATSHLPGEYAMFCVAVAPVPEAAAAGLADARATVAAMTPWHAGRRVLTFTEEAVDTSTAFDAATWDRLRAVRADVDPAGVFQANHDLL</sequence>
<dbReference type="AlphaFoldDB" id="A0A6L7F429"/>
<accession>A0A6L7F429</accession>
<dbReference type="EMBL" id="WUEK01000016">
    <property type="protein sequence ID" value="MXG91982.1"/>
    <property type="molecule type" value="Genomic_DNA"/>
</dbReference>
<evidence type="ECO:0000256" key="1">
    <source>
        <dbReference type="ARBA" id="ARBA00001974"/>
    </source>
</evidence>
<evidence type="ECO:0000256" key="2">
    <source>
        <dbReference type="ARBA" id="ARBA00005466"/>
    </source>
</evidence>
<dbReference type="InterPro" id="IPR036318">
    <property type="entry name" value="FAD-bd_PCMH-like_sf"/>
</dbReference>
<organism evidence="8 9">
    <name type="scientific">Nocardioides flavescens</name>
    <dbReference type="NCBI Taxonomy" id="2691959"/>
    <lineage>
        <taxon>Bacteria</taxon>
        <taxon>Bacillati</taxon>
        <taxon>Actinomycetota</taxon>
        <taxon>Actinomycetes</taxon>
        <taxon>Propionibacteriales</taxon>
        <taxon>Nocardioidaceae</taxon>
        <taxon>Nocardioides</taxon>
    </lineage>
</organism>
<dbReference type="Gene3D" id="3.40.462.20">
    <property type="match status" value="1"/>
</dbReference>
<dbReference type="InterPro" id="IPR016166">
    <property type="entry name" value="FAD-bd_PCMH"/>
</dbReference>
<dbReference type="PROSITE" id="PS00862">
    <property type="entry name" value="OX2_COVAL_FAD"/>
    <property type="match status" value="1"/>
</dbReference>
<reference evidence="8 9" key="1">
    <citation type="submission" date="2019-12" db="EMBL/GenBank/DDBJ databases">
        <authorList>
            <person name="Kun Z."/>
        </authorList>
    </citation>
    <scope>NUCLEOTIDE SEQUENCE [LARGE SCALE GENOMIC DNA]</scope>
    <source>
        <strain evidence="8 9">YIM 123512</strain>
    </source>
</reference>
<comment type="caution">
    <text evidence="8">The sequence shown here is derived from an EMBL/GenBank/DDBJ whole genome shotgun (WGS) entry which is preliminary data.</text>
</comment>
<keyword evidence="9" id="KW-1185">Reference proteome</keyword>
<protein>
    <submittedName>
        <fullName evidence="8">FAD-binding protein</fullName>
    </submittedName>
</protein>
<feature type="domain" description="FAD-binding PCMH-type" evidence="7">
    <location>
        <begin position="200"/>
        <end position="371"/>
    </location>
</feature>
<dbReference type="InterPro" id="IPR050416">
    <property type="entry name" value="FAD-linked_Oxidoreductase"/>
</dbReference>
<dbReference type="Proteomes" id="UP000473325">
    <property type="component" value="Unassembled WGS sequence"/>
</dbReference>